<dbReference type="Pfam" id="PF07730">
    <property type="entry name" value="HisKA_3"/>
    <property type="match status" value="1"/>
</dbReference>
<dbReference type="GO" id="GO:0046983">
    <property type="term" value="F:protein dimerization activity"/>
    <property type="evidence" value="ECO:0007669"/>
    <property type="project" value="InterPro"/>
</dbReference>
<evidence type="ECO:0000256" key="8">
    <source>
        <dbReference type="ARBA" id="ARBA00023012"/>
    </source>
</evidence>
<dbReference type="Gene3D" id="3.30.565.10">
    <property type="entry name" value="Histidine kinase-like ATPase, C-terminal domain"/>
    <property type="match status" value="1"/>
</dbReference>
<keyword evidence="5" id="KW-0547">Nucleotide-binding</keyword>
<keyword evidence="9" id="KW-1133">Transmembrane helix</keyword>
<comment type="catalytic activity">
    <reaction evidence="1">
        <text>ATP + protein L-histidine = ADP + protein N-phospho-L-histidine.</text>
        <dbReference type="EC" id="2.7.13.3"/>
    </reaction>
</comment>
<dbReference type="PANTHER" id="PTHR24421">
    <property type="entry name" value="NITRATE/NITRITE SENSOR PROTEIN NARX-RELATED"/>
    <property type="match status" value="1"/>
</dbReference>
<evidence type="ECO:0000313" key="11">
    <source>
        <dbReference type="EMBL" id="TFF37482.1"/>
    </source>
</evidence>
<evidence type="ECO:0000256" key="3">
    <source>
        <dbReference type="ARBA" id="ARBA00022553"/>
    </source>
</evidence>
<dbReference type="InterPro" id="IPR050482">
    <property type="entry name" value="Sensor_HK_TwoCompSys"/>
</dbReference>
<keyword evidence="9" id="KW-0812">Transmembrane</keyword>
<evidence type="ECO:0000256" key="9">
    <source>
        <dbReference type="SAM" id="Phobius"/>
    </source>
</evidence>
<dbReference type="SUPFAM" id="SSF55874">
    <property type="entry name" value="ATPase domain of HSP90 chaperone/DNA topoisomerase II/histidine kinase"/>
    <property type="match status" value="1"/>
</dbReference>
<dbReference type="SMART" id="SM00387">
    <property type="entry name" value="HATPase_c"/>
    <property type="match status" value="1"/>
</dbReference>
<keyword evidence="9" id="KW-0472">Membrane</keyword>
<dbReference type="Gene3D" id="1.20.5.1930">
    <property type="match status" value="1"/>
</dbReference>
<evidence type="ECO:0000256" key="6">
    <source>
        <dbReference type="ARBA" id="ARBA00022777"/>
    </source>
</evidence>
<protein>
    <recommendedName>
        <fullName evidence="2">histidine kinase</fullName>
        <ecNumber evidence="2">2.7.13.3</ecNumber>
    </recommendedName>
</protein>
<evidence type="ECO:0000256" key="4">
    <source>
        <dbReference type="ARBA" id="ARBA00022679"/>
    </source>
</evidence>
<comment type="caution">
    <text evidence="11">The sequence shown here is derived from an EMBL/GenBank/DDBJ whole genome shotgun (WGS) entry which is preliminary data.</text>
</comment>
<proteinExistence type="predicted"/>
<evidence type="ECO:0000256" key="5">
    <source>
        <dbReference type="ARBA" id="ARBA00022741"/>
    </source>
</evidence>
<name>A0A4Y8SEZ6_9SPHI</name>
<feature type="transmembrane region" description="Helical" evidence="9">
    <location>
        <begin position="6"/>
        <end position="25"/>
    </location>
</feature>
<dbReference type="CDD" id="cd16917">
    <property type="entry name" value="HATPase_UhpB-NarQ-NarX-like"/>
    <property type="match status" value="1"/>
</dbReference>
<dbReference type="InterPro" id="IPR036890">
    <property type="entry name" value="HATPase_C_sf"/>
</dbReference>
<dbReference type="EMBL" id="SOZE01000010">
    <property type="protein sequence ID" value="TFF37482.1"/>
    <property type="molecule type" value="Genomic_DNA"/>
</dbReference>
<keyword evidence="7" id="KW-0067">ATP-binding</keyword>
<evidence type="ECO:0000256" key="2">
    <source>
        <dbReference type="ARBA" id="ARBA00012438"/>
    </source>
</evidence>
<dbReference type="RefSeq" id="WP_133231012.1">
    <property type="nucleotide sequence ID" value="NZ_SOZE01000010.1"/>
</dbReference>
<dbReference type="GO" id="GO:0000155">
    <property type="term" value="F:phosphorelay sensor kinase activity"/>
    <property type="evidence" value="ECO:0007669"/>
    <property type="project" value="InterPro"/>
</dbReference>
<accession>A0A4Y8SEZ6</accession>
<dbReference type="PANTHER" id="PTHR24421:SF10">
    <property type="entry name" value="NITRATE_NITRITE SENSOR PROTEIN NARQ"/>
    <property type="match status" value="1"/>
</dbReference>
<dbReference type="Pfam" id="PF02518">
    <property type="entry name" value="HATPase_c"/>
    <property type="match status" value="1"/>
</dbReference>
<reference evidence="11 12" key="1">
    <citation type="journal article" date="2017" name="Int. J. Syst. Evol. Microbiol.">
        <title>Mucilaginibacterpsychrotolerans sp. nov., isolated from peatlands.</title>
        <authorList>
            <person name="Deng Y."/>
            <person name="Shen L."/>
            <person name="Xu B."/>
            <person name="Liu Y."/>
            <person name="Gu Z."/>
            <person name="Liu H."/>
            <person name="Zhou Y."/>
        </authorList>
    </citation>
    <scope>NUCLEOTIDE SEQUENCE [LARGE SCALE GENOMIC DNA]</scope>
    <source>
        <strain evidence="11 12">NH7-4</strain>
    </source>
</reference>
<keyword evidence="3" id="KW-0597">Phosphoprotein</keyword>
<keyword evidence="8" id="KW-0902">Two-component regulatory system</keyword>
<evidence type="ECO:0000256" key="7">
    <source>
        <dbReference type="ARBA" id="ARBA00022840"/>
    </source>
</evidence>
<dbReference type="InterPro" id="IPR011712">
    <property type="entry name" value="Sig_transdc_His_kin_sub3_dim/P"/>
</dbReference>
<evidence type="ECO:0000256" key="1">
    <source>
        <dbReference type="ARBA" id="ARBA00000085"/>
    </source>
</evidence>
<keyword evidence="12" id="KW-1185">Reference proteome</keyword>
<gene>
    <name evidence="11" type="ORF">E2R66_11795</name>
</gene>
<dbReference type="OrthoDB" id="5401121at2"/>
<evidence type="ECO:0000313" key="12">
    <source>
        <dbReference type="Proteomes" id="UP000297540"/>
    </source>
</evidence>
<feature type="domain" description="Histidine kinase/HSP90-like ATPase" evidence="10">
    <location>
        <begin position="169"/>
        <end position="260"/>
    </location>
</feature>
<keyword evidence="4" id="KW-0808">Transferase</keyword>
<dbReference type="EC" id="2.7.13.3" evidence="2"/>
<dbReference type="Proteomes" id="UP000297540">
    <property type="component" value="Unassembled WGS sequence"/>
</dbReference>
<sequence>MNLVDVIIPFTVVLFTISVGVVLLYQNFQKNLMALELEKAAIEAKQRDKLLQNSIMVQEEERKRIAQDLHDELGAVISIMKMNLTLIRQKQYDAGINDEVTSRNVQNLIDLSESAMASVRNISHQLMPPQLETFGLVKSIESFIWQINQSGNIKVLFTHEAEWPVIKWPVALGIYRIIIELINNTIKHAQAHNIFLEFNYLDENLIINFKDDGIGFPDTLEAGQGLGLISMDARARAMNGRFSYSNGPDSGIIAKLSVCGY</sequence>
<dbReference type="GO" id="GO:0016020">
    <property type="term" value="C:membrane"/>
    <property type="evidence" value="ECO:0007669"/>
    <property type="project" value="InterPro"/>
</dbReference>
<dbReference type="GO" id="GO:0005524">
    <property type="term" value="F:ATP binding"/>
    <property type="evidence" value="ECO:0007669"/>
    <property type="project" value="UniProtKB-KW"/>
</dbReference>
<keyword evidence="6" id="KW-0418">Kinase</keyword>
<evidence type="ECO:0000259" key="10">
    <source>
        <dbReference type="SMART" id="SM00387"/>
    </source>
</evidence>
<organism evidence="11 12">
    <name type="scientific">Mucilaginibacter psychrotolerans</name>
    <dbReference type="NCBI Taxonomy" id="1524096"/>
    <lineage>
        <taxon>Bacteria</taxon>
        <taxon>Pseudomonadati</taxon>
        <taxon>Bacteroidota</taxon>
        <taxon>Sphingobacteriia</taxon>
        <taxon>Sphingobacteriales</taxon>
        <taxon>Sphingobacteriaceae</taxon>
        <taxon>Mucilaginibacter</taxon>
    </lineage>
</organism>
<dbReference type="AlphaFoldDB" id="A0A4Y8SEZ6"/>
<dbReference type="InterPro" id="IPR003594">
    <property type="entry name" value="HATPase_dom"/>
</dbReference>